<keyword evidence="3" id="KW-1185">Reference proteome</keyword>
<dbReference type="EMBL" id="CP032698">
    <property type="protein sequence ID" value="AYG78143.1"/>
    <property type="molecule type" value="Genomic_DNA"/>
</dbReference>
<reference evidence="2 3" key="1">
    <citation type="submission" date="2018-10" db="EMBL/GenBank/DDBJ databases">
        <title>Relationship between Morphology and Antimicrobial Activity in Streptomyces.</title>
        <authorList>
            <person name="Kang H.J."/>
            <person name="Kim S.B."/>
        </authorList>
    </citation>
    <scope>NUCLEOTIDE SEQUENCE [LARGE SCALE GENOMIC DNA]</scope>
    <source>
        <strain evidence="2 3">BH38</strain>
    </source>
</reference>
<sequence length="234" mass="24399">MRAAPDPIARMAPRSQDSTASAAAPRALGVAVQVAECRSCDAAGLAHPSRTTAHDVRRCDVGIGLAVGVTSQSAHPCPVRVQTSRRSTTAAVLLCEEASDIGREARHTLAGVEPGRDACLPTTGRTSPWAKCPGQPDVSAGAEDRADRGIPVVGLPDPLPVPAAEVGSQSLHEGRQVGPQFQATTSSTRMVSLGADASIAYCTRSSSGRKESQSRTLTDRLFWQRTVTADAVPR</sequence>
<feature type="region of interest" description="Disordered" evidence="1">
    <location>
        <begin position="1"/>
        <end position="24"/>
    </location>
</feature>
<gene>
    <name evidence="2" type="ORF">DWB77_00250</name>
</gene>
<dbReference type="Proteomes" id="UP000271554">
    <property type="component" value="Chromosome"/>
</dbReference>
<organism evidence="2 3">
    <name type="scientific">Streptomyces hundungensis</name>
    <dbReference type="NCBI Taxonomy" id="1077946"/>
    <lineage>
        <taxon>Bacteria</taxon>
        <taxon>Bacillati</taxon>
        <taxon>Actinomycetota</taxon>
        <taxon>Actinomycetes</taxon>
        <taxon>Kitasatosporales</taxon>
        <taxon>Streptomycetaceae</taxon>
        <taxon>Streptomyces</taxon>
    </lineage>
</organism>
<protein>
    <submittedName>
        <fullName evidence="2">Uncharacterized protein</fullName>
    </submittedName>
</protein>
<evidence type="ECO:0000256" key="1">
    <source>
        <dbReference type="SAM" id="MobiDB-lite"/>
    </source>
</evidence>
<dbReference type="KEGG" id="shun:DWB77_00250"/>
<name>A0A387H7L7_9ACTN</name>
<dbReference type="AlphaFoldDB" id="A0A387H7L7"/>
<proteinExistence type="predicted"/>
<evidence type="ECO:0000313" key="3">
    <source>
        <dbReference type="Proteomes" id="UP000271554"/>
    </source>
</evidence>
<evidence type="ECO:0000313" key="2">
    <source>
        <dbReference type="EMBL" id="AYG78143.1"/>
    </source>
</evidence>
<accession>A0A387H7L7</accession>